<dbReference type="Proteomes" id="UP000623129">
    <property type="component" value="Unassembled WGS sequence"/>
</dbReference>
<protein>
    <submittedName>
        <fullName evidence="2">Uncharacterized protein</fullName>
    </submittedName>
</protein>
<dbReference type="PANTHER" id="PTHR35103">
    <property type="entry name" value="OS06G0115700 PROTEIN"/>
    <property type="match status" value="1"/>
</dbReference>
<dbReference type="EMBL" id="SWLB01000021">
    <property type="protein sequence ID" value="KAF3324844.1"/>
    <property type="molecule type" value="Genomic_DNA"/>
</dbReference>
<dbReference type="OrthoDB" id="1723663at2759"/>
<accession>A0A833QT11</accession>
<feature type="compositionally biased region" description="Acidic residues" evidence="1">
    <location>
        <begin position="96"/>
        <end position="135"/>
    </location>
</feature>
<feature type="compositionally biased region" description="Basic and acidic residues" evidence="1">
    <location>
        <begin position="146"/>
        <end position="179"/>
    </location>
</feature>
<organism evidence="2 3">
    <name type="scientific">Carex littledalei</name>
    <dbReference type="NCBI Taxonomy" id="544730"/>
    <lineage>
        <taxon>Eukaryota</taxon>
        <taxon>Viridiplantae</taxon>
        <taxon>Streptophyta</taxon>
        <taxon>Embryophyta</taxon>
        <taxon>Tracheophyta</taxon>
        <taxon>Spermatophyta</taxon>
        <taxon>Magnoliopsida</taxon>
        <taxon>Liliopsida</taxon>
        <taxon>Poales</taxon>
        <taxon>Cyperaceae</taxon>
        <taxon>Cyperoideae</taxon>
        <taxon>Cariceae</taxon>
        <taxon>Carex</taxon>
        <taxon>Carex subgen. Euthyceras</taxon>
    </lineage>
</organism>
<evidence type="ECO:0000313" key="2">
    <source>
        <dbReference type="EMBL" id="KAF3324844.1"/>
    </source>
</evidence>
<proteinExistence type="predicted"/>
<reference evidence="2" key="1">
    <citation type="submission" date="2020-01" db="EMBL/GenBank/DDBJ databases">
        <title>Genome sequence of Kobresia littledalei, the first chromosome-level genome in the family Cyperaceae.</title>
        <authorList>
            <person name="Qu G."/>
        </authorList>
    </citation>
    <scope>NUCLEOTIDE SEQUENCE</scope>
    <source>
        <strain evidence="2">C.B.Clarke</strain>
        <tissue evidence="2">Leaf</tissue>
    </source>
</reference>
<keyword evidence="3" id="KW-1185">Reference proteome</keyword>
<sequence>MVVALGPGRFYGSGLPRPRYYPDPKLNSTRIDPPESMMDPFLSWANEAHWSMGGLSSRRLRLQGRIEGSITKLRKSMSPKKRKTVTRFTKQRLASLEEDDDEPEDEEVYDSDVEEEEGEEEEESESEEESEEEIEASSKKRKRARRLGDEFDRIAEEANKKGKGDKKVSKREKGQEKPRRVSLRKK</sequence>
<feature type="compositionally biased region" description="Basic residues" evidence="1">
    <location>
        <begin position="74"/>
        <end position="85"/>
    </location>
</feature>
<dbReference type="AlphaFoldDB" id="A0A833QT11"/>
<feature type="region of interest" description="Disordered" evidence="1">
    <location>
        <begin position="74"/>
        <end position="186"/>
    </location>
</feature>
<dbReference type="PANTHER" id="PTHR35103:SF1">
    <property type="entry name" value="OS06G0115700 PROTEIN"/>
    <property type="match status" value="1"/>
</dbReference>
<comment type="caution">
    <text evidence="2">The sequence shown here is derived from an EMBL/GenBank/DDBJ whole genome shotgun (WGS) entry which is preliminary data.</text>
</comment>
<name>A0A833QT11_9POAL</name>
<evidence type="ECO:0000256" key="1">
    <source>
        <dbReference type="SAM" id="MobiDB-lite"/>
    </source>
</evidence>
<gene>
    <name evidence="2" type="ORF">FCM35_KLT11001</name>
</gene>
<evidence type="ECO:0000313" key="3">
    <source>
        <dbReference type="Proteomes" id="UP000623129"/>
    </source>
</evidence>